<evidence type="ECO:0000259" key="2">
    <source>
        <dbReference type="Pfam" id="PF01266"/>
    </source>
</evidence>
<organism evidence="3">
    <name type="scientific">mine drainage metagenome</name>
    <dbReference type="NCBI Taxonomy" id="410659"/>
    <lineage>
        <taxon>unclassified sequences</taxon>
        <taxon>metagenomes</taxon>
        <taxon>ecological metagenomes</taxon>
    </lineage>
</organism>
<evidence type="ECO:0000313" key="3">
    <source>
        <dbReference type="EMBL" id="EQD61973.1"/>
    </source>
</evidence>
<dbReference type="EC" id="1.4.3.1" evidence="3"/>
<dbReference type="InterPro" id="IPR006076">
    <property type="entry name" value="FAD-dep_OxRdtase"/>
</dbReference>
<reference evidence="3" key="2">
    <citation type="journal article" date="2014" name="ISME J.">
        <title>Microbial stratification in low pH oxic and suboxic macroscopic growths along an acid mine drainage.</title>
        <authorList>
            <person name="Mendez-Garcia C."/>
            <person name="Mesa V."/>
            <person name="Sprenger R.R."/>
            <person name="Richter M."/>
            <person name="Diez M.S."/>
            <person name="Solano J."/>
            <person name="Bargiela R."/>
            <person name="Golyshina O.V."/>
            <person name="Manteca A."/>
            <person name="Ramos J.L."/>
            <person name="Gallego J.R."/>
            <person name="Llorente I."/>
            <person name="Martins Dos Santos V.A."/>
            <person name="Jensen O.N."/>
            <person name="Pelaez A.I."/>
            <person name="Sanchez J."/>
            <person name="Ferrer M."/>
        </authorList>
    </citation>
    <scope>NUCLEOTIDE SEQUENCE</scope>
</reference>
<dbReference type="Gene3D" id="3.30.9.10">
    <property type="entry name" value="D-Amino Acid Oxidase, subunit A, domain 2"/>
    <property type="match status" value="1"/>
</dbReference>
<feature type="domain" description="FAD dependent oxidoreductase" evidence="2">
    <location>
        <begin position="12"/>
        <end position="265"/>
    </location>
</feature>
<gene>
    <name evidence="3" type="ORF">B2A_03037</name>
</gene>
<protein>
    <submittedName>
        <fullName evidence="3">FAD dependent oxidoreductase</fullName>
        <ecNumber evidence="3">1.4.3.1</ecNumber>
    </submittedName>
</protein>
<dbReference type="Gene3D" id="3.50.50.60">
    <property type="entry name" value="FAD/NAD(P)-binding domain"/>
    <property type="match status" value="1"/>
</dbReference>
<comment type="caution">
    <text evidence="3">The sequence shown here is derived from an EMBL/GenBank/DDBJ whole genome shotgun (WGS) entry which is preliminary data.</text>
</comment>
<proteinExistence type="predicted"/>
<dbReference type="GO" id="GO:0005737">
    <property type="term" value="C:cytoplasm"/>
    <property type="evidence" value="ECO:0007669"/>
    <property type="project" value="TreeGrafter"/>
</dbReference>
<feature type="non-terminal residue" evidence="3">
    <location>
        <position position="266"/>
    </location>
</feature>
<dbReference type="GO" id="GO:0008445">
    <property type="term" value="F:D-aspartate oxidase activity"/>
    <property type="evidence" value="ECO:0007669"/>
    <property type="project" value="UniProtKB-EC"/>
</dbReference>
<dbReference type="InterPro" id="IPR036188">
    <property type="entry name" value="FAD/NAD-bd_sf"/>
</dbReference>
<dbReference type="Pfam" id="PF01266">
    <property type="entry name" value="DAO"/>
    <property type="match status" value="1"/>
</dbReference>
<accession>T1B046</accession>
<sequence length="266" mass="29343">MTPAGPLRPQYDCVVVGAGVLGLFTAHHLAKRLDPRRILVLDRGYLSAGASGRNGGGVRQQWEATATIRLAREAVAVYRRFPREFGYNPWFRQGGYLFLAFSEEEAGRLRKVSGVVRSEGLPVRWLEPRAIQRRVPALSPEGLVGATYLSSDGVIFPFPVLWGLYQDLRRRGVEVRTRTEVLGLSREGPQWSVGTSRGTVRTARVLNAAGGWSRDLSALAGLAVPNTPTRHEILATEPVKPFLDPMVVTLRRGLYLSQSMRGEIIG</sequence>
<dbReference type="PANTHER" id="PTHR13847:SF287">
    <property type="entry name" value="FAD-DEPENDENT OXIDOREDUCTASE DOMAIN-CONTAINING PROTEIN 1"/>
    <property type="match status" value="1"/>
</dbReference>
<keyword evidence="1 3" id="KW-0560">Oxidoreductase</keyword>
<dbReference type="EMBL" id="AUZZ01002041">
    <property type="protein sequence ID" value="EQD61973.1"/>
    <property type="molecule type" value="Genomic_DNA"/>
</dbReference>
<dbReference type="AlphaFoldDB" id="T1B046"/>
<name>T1B046_9ZZZZ</name>
<reference evidence="3" key="1">
    <citation type="submission" date="2013-08" db="EMBL/GenBank/DDBJ databases">
        <authorList>
            <person name="Mendez C."/>
            <person name="Richter M."/>
            <person name="Ferrer M."/>
            <person name="Sanchez J."/>
        </authorList>
    </citation>
    <scope>NUCLEOTIDE SEQUENCE</scope>
</reference>
<dbReference type="PANTHER" id="PTHR13847">
    <property type="entry name" value="SARCOSINE DEHYDROGENASE-RELATED"/>
    <property type="match status" value="1"/>
</dbReference>
<dbReference type="SUPFAM" id="SSF51905">
    <property type="entry name" value="FAD/NAD(P)-binding domain"/>
    <property type="match status" value="1"/>
</dbReference>
<evidence type="ECO:0000256" key="1">
    <source>
        <dbReference type="ARBA" id="ARBA00023002"/>
    </source>
</evidence>